<evidence type="ECO:0000313" key="3">
    <source>
        <dbReference type="Proteomes" id="UP000236151"/>
    </source>
</evidence>
<dbReference type="GO" id="GO:0003677">
    <property type="term" value="F:DNA binding"/>
    <property type="evidence" value="ECO:0007669"/>
    <property type="project" value="InterPro"/>
</dbReference>
<proteinExistence type="predicted"/>
<sequence>MVNMKLILDNDNRNIIGPRLKVARLKSNLTQQQLSARLETMAVYIDRASISKIEQQRRIVTDFELLALCQILKVSPNWLLGLEK</sequence>
<dbReference type="Pfam" id="PF01381">
    <property type="entry name" value="HTH_3"/>
    <property type="match status" value="1"/>
</dbReference>
<dbReference type="CDD" id="cd00093">
    <property type="entry name" value="HTH_XRE"/>
    <property type="match status" value="1"/>
</dbReference>
<dbReference type="EMBL" id="NIOJ01000108">
    <property type="protein sequence ID" value="PNT94521.1"/>
    <property type="molecule type" value="Genomic_DNA"/>
</dbReference>
<dbReference type="AlphaFoldDB" id="A0A2K2EZ54"/>
<evidence type="ECO:0000259" key="1">
    <source>
        <dbReference type="PROSITE" id="PS50943"/>
    </source>
</evidence>
<dbReference type="KEGG" id="cthd:CDO33_02745"/>
<dbReference type="Gene3D" id="1.10.260.40">
    <property type="entry name" value="lambda repressor-like DNA-binding domains"/>
    <property type="match status" value="1"/>
</dbReference>
<dbReference type="InterPro" id="IPR001387">
    <property type="entry name" value="Cro/C1-type_HTH"/>
</dbReference>
<comment type="caution">
    <text evidence="2">The sequence shown here is derived from an EMBL/GenBank/DDBJ whole genome shotgun (WGS) entry which is preliminary data.</text>
</comment>
<dbReference type="PROSITE" id="PS50943">
    <property type="entry name" value="HTH_CROC1"/>
    <property type="match status" value="1"/>
</dbReference>
<protein>
    <submittedName>
        <fullName evidence="2">XRE family transcriptional regulator</fullName>
    </submittedName>
</protein>
<accession>A0A2K2EZ54</accession>
<dbReference type="Proteomes" id="UP000236151">
    <property type="component" value="Unassembled WGS sequence"/>
</dbReference>
<feature type="domain" description="HTH cro/C1-type" evidence="1">
    <location>
        <begin position="20"/>
        <end position="79"/>
    </location>
</feature>
<dbReference type="InterPro" id="IPR010982">
    <property type="entry name" value="Lambda_DNA-bd_dom_sf"/>
</dbReference>
<dbReference type="SMART" id="SM00530">
    <property type="entry name" value="HTH_XRE"/>
    <property type="match status" value="1"/>
</dbReference>
<name>A0A2K2EZ54_9CLOT</name>
<dbReference type="OrthoDB" id="574441at2"/>
<reference evidence="2 3" key="1">
    <citation type="submission" date="2017-06" db="EMBL/GenBank/DDBJ databases">
        <title>Investigating the central metabolism of Clostridium thermosuccinogenes.</title>
        <authorList>
            <person name="Koendjbiharie J.G."/>
            <person name="van Kranenburg R."/>
        </authorList>
    </citation>
    <scope>NUCLEOTIDE SEQUENCE [LARGE SCALE GENOMIC DNA]</scope>
    <source>
        <strain evidence="2 3">DSM 5806</strain>
    </source>
</reference>
<dbReference type="SUPFAM" id="SSF47413">
    <property type="entry name" value="lambda repressor-like DNA-binding domains"/>
    <property type="match status" value="1"/>
</dbReference>
<evidence type="ECO:0000313" key="2">
    <source>
        <dbReference type="EMBL" id="PNT94521.1"/>
    </source>
</evidence>
<organism evidence="2 3">
    <name type="scientific">Clostridium thermosuccinogenes</name>
    <dbReference type="NCBI Taxonomy" id="84032"/>
    <lineage>
        <taxon>Bacteria</taxon>
        <taxon>Bacillati</taxon>
        <taxon>Bacillota</taxon>
        <taxon>Clostridia</taxon>
        <taxon>Eubacteriales</taxon>
        <taxon>Clostridiaceae</taxon>
        <taxon>Clostridium</taxon>
    </lineage>
</organism>
<gene>
    <name evidence="2" type="ORF">CDQ84_18845</name>
</gene>
<keyword evidence="3" id="KW-1185">Reference proteome</keyword>